<reference evidence="3" key="1">
    <citation type="submission" date="2020-04" db="EMBL/GenBank/DDBJ databases">
        <authorList>
            <person name="Neveu A P."/>
        </authorList>
    </citation>
    <scope>NUCLEOTIDE SEQUENCE</scope>
    <source>
        <tissue evidence="3">Whole embryo</tissue>
    </source>
</reference>
<dbReference type="AlphaFoldDB" id="A0A6F9DA68"/>
<gene>
    <name evidence="3" type="primary">Cyp20a1</name>
</gene>
<dbReference type="GO" id="GO:0016020">
    <property type="term" value="C:membrane"/>
    <property type="evidence" value="ECO:0007669"/>
    <property type="project" value="TreeGrafter"/>
</dbReference>
<comment type="similarity">
    <text evidence="1">Belongs to the cytochrome P450 family.</text>
</comment>
<dbReference type="PRINTS" id="PR00463">
    <property type="entry name" value="EP450I"/>
</dbReference>
<dbReference type="InterPro" id="IPR036396">
    <property type="entry name" value="Cyt_P450_sf"/>
</dbReference>
<feature type="transmembrane region" description="Helical" evidence="2">
    <location>
        <begin position="6"/>
        <end position="30"/>
    </location>
</feature>
<accession>A0A6F9DA68</accession>
<dbReference type="SUPFAM" id="SSF48264">
    <property type="entry name" value="Cytochrome P450"/>
    <property type="match status" value="1"/>
</dbReference>
<dbReference type="InterPro" id="IPR052666">
    <property type="entry name" value="CYP450_20A1-like"/>
</dbReference>
<dbReference type="GO" id="GO:0005506">
    <property type="term" value="F:iron ion binding"/>
    <property type="evidence" value="ECO:0007669"/>
    <property type="project" value="InterPro"/>
</dbReference>
<dbReference type="EMBL" id="LR784289">
    <property type="protein sequence ID" value="CAB3235424.1"/>
    <property type="molecule type" value="mRNA"/>
</dbReference>
<dbReference type="GO" id="GO:0016705">
    <property type="term" value="F:oxidoreductase activity, acting on paired donors, with incorporation or reduction of molecular oxygen"/>
    <property type="evidence" value="ECO:0007669"/>
    <property type="project" value="InterPro"/>
</dbReference>
<dbReference type="PANTHER" id="PTHR24280">
    <property type="entry name" value="CYTOCHROME P450 20A1"/>
    <property type="match status" value="1"/>
</dbReference>
<dbReference type="InterPro" id="IPR002401">
    <property type="entry name" value="Cyt_P450_E_grp-I"/>
</dbReference>
<evidence type="ECO:0000313" key="3">
    <source>
        <dbReference type="EMBL" id="CAB3235424.1"/>
    </source>
</evidence>
<dbReference type="Pfam" id="PF00067">
    <property type="entry name" value="p450"/>
    <property type="match status" value="1"/>
</dbReference>
<dbReference type="GO" id="GO:0004497">
    <property type="term" value="F:monooxygenase activity"/>
    <property type="evidence" value="ECO:0007669"/>
    <property type="project" value="InterPro"/>
</dbReference>
<evidence type="ECO:0000256" key="2">
    <source>
        <dbReference type="SAM" id="Phobius"/>
    </source>
</evidence>
<organism evidence="3">
    <name type="scientific">Phallusia mammillata</name>
    <dbReference type="NCBI Taxonomy" id="59560"/>
    <lineage>
        <taxon>Eukaryota</taxon>
        <taxon>Metazoa</taxon>
        <taxon>Chordata</taxon>
        <taxon>Tunicata</taxon>
        <taxon>Ascidiacea</taxon>
        <taxon>Phlebobranchia</taxon>
        <taxon>Ascidiidae</taxon>
        <taxon>Phallusia</taxon>
    </lineage>
</organism>
<dbReference type="PANTHER" id="PTHR24280:SF4">
    <property type="entry name" value="CYTOCHROME P450 20A1"/>
    <property type="match status" value="1"/>
</dbReference>
<keyword evidence="2" id="KW-0812">Transmembrane</keyword>
<proteinExistence type="evidence at transcript level"/>
<evidence type="ECO:0000256" key="1">
    <source>
        <dbReference type="ARBA" id="ARBA00010617"/>
    </source>
</evidence>
<keyword evidence="2" id="KW-1133">Transmembrane helix</keyword>
<protein>
    <submittedName>
        <fullName evidence="3">Cytochrome P450 20A1</fullName>
    </submittedName>
</protein>
<dbReference type="Gene3D" id="1.10.630.10">
    <property type="entry name" value="Cytochrome P450"/>
    <property type="match status" value="1"/>
</dbReference>
<sequence>MLDVHISVTGVAILAIILLLVLIGLLFYLYPGSTRLTTIPGPDASDAKEGNLSDLERSGSLHEYLRELHCEFGDVVAFRLGPKLVVSTCDLKHFAPRSQVFEIPGFLFDDWKLLVGDQSFLFATGLNVFKRRDFLEYKVKSVAREEHAKTFRSLSKELVQKWVKLPEGEHIPLTQHMRGLAMKGVCSMMFGDHFSSNEQIIKLHKTWELCWTEVLAISKKEPTKESKEIKKAVKELREIFQDAIDSQWKKQKRSSSLSIIDGLLAASNDILSEEQMLADVITSFSIGIQITTAVLSWMMYFIATNEKTQKKLQQNLSDVKSLDLMPDTIFDNRFMKAVLKESVRCSEMFSMVARQQDMDTTIDEHVVEKNTPVIEAVSVAMKLEKLWTSPCLFDPSRYLQKDTDLPDPLTFIPFAFAGSRRQPQESLVYHLAAITAASVFSDLSVSLAGSESDFLEPSYESFVAMPTKDEIWIAVSKRSQNVESLGTG</sequence>
<dbReference type="GO" id="GO:0020037">
    <property type="term" value="F:heme binding"/>
    <property type="evidence" value="ECO:0007669"/>
    <property type="project" value="InterPro"/>
</dbReference>
<dbReference type="InterPro" id="IPR001128">
    <property type="entry name" value="Cyt_P450"/>
</dbReference>
<name>A0A6F9DA68_9ASCI</name>
<keyword evidence="2" id="KW-0472">Membrane</keyword>